<keyword evidence="3" id="KW-1185">Reference proteome</keyword>
<proteinExistence type="predicted"/>
<dbReference type="EMBL" id="JBHTIT010000001">
    <property type="protein sequence ID" value="MFD0950343.1"/>
    <property type="molecule type" value="Genomic_DNA"/>
</dbReference>
<accession>A0ABW3HHW0</accession>
<dbReference type="InterPro" id="IPR055259">
    <property type="entry name" value="YkvP/CgeB_Glyco_trans-like"/>
</dbReference>
<protein>
    <submittedName>
        <fullName evidence="2">Glycosyltransferase</fullName>
        <ecNumber evidence="2">2.4.-.-</ecNumber>
    </submittedName>
</protein>
<dbReference type="GO" id="GO:0016757">
    <property type="term" value="F:glycosyltransferase activity"/>
    <property type="evidence" value="ECO:0007669"/>
    <property type="project" value="UniProtKB-KW"/>
</dbReference>
<evidence type="ECO:0000313" key="2">
    <source>
        <dbReference type="EMBL" id="MFD0950343.1"/>
    </source>
</evidence>
<sequence length="310" mass="34937">MNRLLIIGKRGGILNWYEDVLASADNMSRGFALNHENWRSHALKGLLGDSAPAYRRQVAKDLEGVLTSFSPTHILLVDLFYLRSEINELLTRSGAKTAQWIGDRFEKRLVENTSIHTFYFTDTALVRQGLSLGLSSKYLPLATIPSQATQPSWESRRSELLFVAAPSENRIELLEKINYPTLVIGPKWPILKNPAIKTLNKRLSLQAVRDLYGNHKFILNQINTNNIMAGLPARCFDATAYGSCLVTDAVGDLKLNFTIDRDIVVYRNPSEIAMLIQNSEHCRAIAANGHAHCIENHSFIHRLKTLMDHM</sequence>
<gene>
    <name evidence="2" type="ORF">ACFQ0F_08085</name>
</gene>
<feature type="domain" description="Spore protein YkvP/CgeB glycosyl transferase-like" evidence="1">
    <location>
        <begin position="173"/>
        <end position="308"/>
    </location>
</feature>
<dbReference type="EC" id="2.4.-.-" evidence="2"/>
<dbReference type="Proteomes" id="UP001597044">
    <property type="component" value="Unassembled WGS sequence"/>
</dbReference>
<evidence type="ECO:0000259" key="1">
    <source>
        <dbReference type="Pfam" id="PF13524"/>
    </source>
</evidence>
<dbReference type="Pfam" id="PF13524">
    <property type="entry name" value="Glyco_trans_1_2"/>
    <property type="match status" value="1"/>
</dbReference>
<name>A0ABW3HHW0_9GAMM</name>
<keyword evidence="2" id="KW-0328">Glycosyltransferase</keyword>
<evidence type="ECO:0000313" key="3">
    <source>
        <dbReference type="Proteomes" id="UP001597044"/>
    </source>
</evidence>
<dbReference type="RefSeq" id="WP_379070966.1">
    <property type="nucleotide sequence ID" value="NZ_JBHTIT010000001.1"/>
</dbReference>
<reference evidence="3" key="1">
    <citation type="journal article" date="2019" name="Int. J. Syst. Evol. Microbiol.">
        <title>The Global Catalogue of Microorganisms (GCM) 10K type strain sequencing project: providing services to taxonomists for standard genome sequencing and annotation.</title>
        <authorList>
            <consortium name="The Broad Institute Genomics Platform"/>
            <consortium name="The Broad Institute Genome Sequencing Center for Infectious Disease"/>
            <person name="Wu L."/>
            <person name="Ma J."/>
        </authorList>
    </citation>
    <scope>NUCLEOTIDE SEQUENCE [LARGE SCALE GENOMIC DNA]</scope>
    <source>
        <strain evidence="3">CCUG 63419</strain>
    </source>
</reference>
<comment type="caution">
    <text evidence="2">The sequence shown here is derived from an EMBL/GenBank/DDBJ whole genome shotgun (WGS) entry which is preliminary data.</text>
</comment>
<organism evidence="2 3">
    <name type="scientific">Paraperlucidibaca wandonensis</name>
    <dbReference type="NCBI Taxonomy" id="1268273"/>
    <lineage>
        <taxon>Bacteria</taxon>
        <taxon>Pseudomonadati</taxon>
        <taxon>Pseudomonadota</taxon>
        <taxon>Gammaproteobacteria</taxon>
        <taxon>Moraxellales</taxon>
        <taxon>Moraxellaceae</taxon>
        <taxon>Paraperlucidibaca</taxon>
    </lineage>
</organism>
<keyword evidence="2" id="KW-0808">Transferase</keyword>